<dbReference type="RefSeq" id="WP_090748335.1">
    <property type="nucleotide sequence ID" value="NZ_CZQA01000008.1"/>
</dbReference>
<accession>A0A0S4LIS4</accession>
<organism evidence="1 2">
    <name type="scientific">Candidatus Nitrospira nitrosa</name>
    <dbReference type="NCBI Taxonomy" id="1742972"/>
    <lineage>
        <taxon>Bacteria</taxon>
        <taxon>Pseudomonadati</taxon>
        <taxon>Nitrospirota</taxon>
        <taxon>Nitrospiria</taxon>
        <taxon>Nitrospirales</taxon>
        <taxon>Nitrospiraceae</taxon>
        <taxon>Nitrospira</taxon>
    </lineage>
</organism>
<dbReference type="AlphaFoldDB" id="A0A0S4LIS4"/>
<dbReference type="OrthoDB" id="9796251at2"/>
<evidence type="ECO:0000313" key="1">
    <source>
        <dbReference type="EMBL" id="CUS35846.1"/>
    </source>
</evidence>
<protein>
    <submittedName>
        <fullName evidence="1">Uncharacterized protein</fullName>
    </submittedName>
</protein>
<evidence type="ECO:0000313" key="2">
    <source>
        <dbReference type="Proteomes" id="UP000199032"/>
    </source>
</evidence>
<reference evidence="1 2" key="1">
    <citation type="submission" date="2015-10" db="EMBL/GenBank/DDBJ databases">
        <authorList>
            <person name="Gilbert D.G."/>
        </authorList>
    </citation>
    <scope>NUCLEOTIDE SEQUENCE [LARGE SCALE GENOMIC DNA]</scope>
    <source>
        <strain evidence="1">COMA1</strain>
    </source>
</reference>
<proteinExistence type="predicted"/>
<keyword evidence="2" id="KW-1185">Reference proteome</keyword>
<dbReference type="STRING" id="1742972.COMA1_20481"/>
<gene>
    <name evidence="1" type="ORF">COMA1_20481</name>
</gene>
<name>A0A0S4LIS4_9BACT</name>
<dbReference type="EMBL" id="CZQA01000008">
    <property type="protein sequence ID" value="CUS35846.1"/>
    <property type="molecule type" value="Genomic_DNA"/>
</dbReference>
<dbReference type="Proteomes" id="UP000199032">
    <property type="component" value="Unassembled WGS sequence"/>
</dbReference>
<sequence length="151" mass="16685">MAKFLTVLLLLVGAFGAGYYVGQRPVGTLQQSVSDLQHSLKEVSKNVMDTTLGIERDLRRRQGLVEAKSRFIQAKVYVIDQKYSEAAKELAAVIAAIEAAAKGATVDDTTAALHHVIDSLRDIQLELTTGKQVSFKKLDELQQRMDQQLNK</sequence>